<feature type="compositionally biased region" description="Basic residues" evidence="1">
    <location>
        <begin position="21"/>
        <end position="34"/>
    </location>
</feature>
<dbReference type="PANTHER" id="PTHR35562">
    <property type="entry name" value="DNA ENDONUCLEASE SMRA-RELATED"/>
    <property type="match status" value="1"/>
</dbReference>
<dbReference type="RefSeq" id="WP_109677613.1">
    <property type="nucleotide sequence ID" value="NZ_CP086615.1"/>
</dbReference>
<dbReference type="InterPro" id="IPR036063">
    <property type="entry name" value="Smr_dom_sf"/>
</dbReference>
<proteinExistence type="predicted"/>
<dbReference type="EMBL" id="QFFI01000008">
    <property type="protein sequence ID" value="PWG63929.1"/>
    <property type="molecule type" value="Genomic_DNA"/>
</dbReference>
<name>A0A2U2N4M8_9GAMM</name>
<dbReference type="Pfam" id="PF01713">
    <property type="entry name" value="Smr"/>
    <property type="match status" value="1"/>
</dbReference>
<dbReference type="Proteomes" id="UP000245474">
    <property type="component" value="Unassembled WGS sequence"/>
</dbReference>
<dbReference type="Gene3D" id="3.30.1370.110">
    <property type="match status" value="1"/>
</dbReference>
<feature type="region of interest" description="Disordered" evidence="1">
    <location>
        <begin position="1"/>
        <end position="39"/>
    </location>
</feature>
<dbReference type="GO" id="GO:0004520">
    <property type="term" value="F:DNA endonuclease activity"/>
    <property type="evidence" value="ECO:0007669"/>
    <property type="project" value="TreeGrafter"/>
</dbReference>
<organism evidence="3 4">
    <name type="scientific">Sediminicurvatus halobius</name>
    <dbReference type="NCBI Taxonomy" id="2182432"/>
    <lineage>
        <taxon>Bacteria</taxon>
        <taxon>Pseudomonadati</taxon>
        <taxon>Pseudomonadota</taxon>
        <taxon>Gammaproteobacteria</taxon>
        <taxon>Chromatiales</taxon>
        <taxon>Ectothiorhodospiraceae</taxon>
        <taxon>Sediminicurvatus</taxon>
    </lineage>
</organism>
<keyword evidence="4" id="KW-1185">Reference proteome</keyword>
<sequence length="178" mass="20038">MHDDDPDRALFRAAMQDVRPLRRRPQASTGRRRPAPVPGQRLADDRAVLRELLEPSADHGLGAELGEAIAYARPGVQRRTLRKLRRGHYSVMAEVDLHGLTVDPAKRLLADFLNDCRDRRLHCVRVIHGKGRRSPNTGPVLKHKVDRWLRQREDVLAFCSARPVDGGTGAVYVLLGRP</sequence>
<reference evidence="3 4" key="1">
    <citation type="submission" date="2018-05" db="EMBL/GenBank/DDBJ databases">
        <title>Spiribacter halobius sp. nov., a moderately halophilic bacterium isolated from marine solar saltern.</title>
        <authorList>
            <person name="Zheng W.-S."/>
            <person name="Lu D.-C."/>
            <person name="Du Z.-J."/>
        </authorList>
    </citation>
    <scope>NUCLEOTIDE SEQUENCE [LARGE SCALE GENOMIC DNA]</scope>
    <source>
        <strain evidence="3 4">E85</strain>
    </source>
</reference>
<dbReference type="PROSITE" id="PS50828">
    <property type="entry name" value="SMR"/>
    <property type="match status" value="1"/>
</dbReference>
<comment type="caution">
    <text evidence="3">The sequence shown here is derived from an EMBL/GenBank/DDBJ whole genome shotgun (WGS) entry which is preliminary data.</text>
</comment>
<dbReference type="SUPFAM" id="SSF160443">
    <property type="entry name" value="SMR domain-like"/>
    <property type="match status" value="1"/>
</dbReference>
<dbReference type="AlphaFoldDB" id="A0A2U2N4M8"/>
<evidence type="ECO:0000256" key="1">
    <source>
        <dbReference type="SAM" id="MobiDB-lite"/>
    </source>
</evidence>
<gene>
    <name evidence="3" type="ORF">DEM34_06955</name>
</gene>
<dbReference type="SMART" id="SM00463">
    <property type="entry name" value="SMR"/>
    <property type="match status" value="1"/>
</dbReference>
<feature type="domain" description="Smr" evidence="2">
    <location>
        <begin position="95"/>
        <end position="176"/>
    </location>
</feature>
<accession>A0A2U2N4M8</accession>
<dbReference type="InterPro" id="IPR002625">
    <property type="entry name" value="Smr_dom"/>
</dbReference>
<feature type="compositionally biased region" description="Basic and acidic residues" evidence="1">
    <location>
        <begin position="1"/>
        <end position="10"/>
    </location>
</feature>
<protein>
    <submittedName>
        <fullName evidence="3">DNA mismatch repair protein MutS</fullName>
    </submittedName>
</protein>
<dbReference type="PANTHER" id="PTHR35562:SF2">
    <property type="entry name" value="DNA ENDONUCLEASE SMRA-RELATED"/>
    <property type="match status" value="1"/>
</dbReference>
<dbReference type="OrthoDB" id="9808881at2"/>
<evidence type="ECO:0000313" key="3">
    <source>
        <dbReference type="EMBL" id="PWG63929.1"/>
    </source>
</evidence>
<evidence type="ECO:0000313" key="4">
    <source>
        <dbReference type="Proteomes" id="UP000245474"/>
    </source>
</evidence>
<evidence type="ECO:0000259" key="2">
    <source>
        <dbReference type="PROSITE" id="PS50828"/>
    </source>
</evidence>